<evidence type="ECO:0000313" key="3">
    <source>
        <dbReference type="EMBL" id="GFA52168.1"/>
    </source>
</evidence>
<feature type="coiled-coil region" evidence="1">
    <location>
        <begin position="113"/>
        <end position="140"/>
    </location>
</feature>
<comment type="caution">
    <text evidence="3">The sequence shown here is derived from an EMBL/GenBank/DDBJ whole genome shotgun (WGS) entry which is preliminary data.</text>
</comment>
<reference evidence="3" key="1">
    <citation type="journal article" date="2019" name="Sci. Rep.">
        <title>Draft genome of Tanacetum cinerariifolium, the natural source of mosquito coil.</title>
        <authorList>
            <person name="Yamashiro T."/>
            <person name="Shiraishi A."/>
            <person name="Satake H."/>
            <person name="Nakayama K."/>
        </authorList>
    </citation>
    <scope>NUCLEOTIDE SEQUENCE</scope>
</reference>
<feature type="region of interest" description="Disordered" evidence="2">
    <location>
        <begin position="1"/>
        <end position="30"/>
    </location>
</feature>
<accession>A0A699JT96</accession>
<protein>
    <recommendedName>
        <fullName evidence="4">Reverse transcriptase domain-containing protein</fullName>
    </recommendedName>
</protein>
<gene>
    <name evidence="3" type="ORF">Tci_624140</name>
</gene>
<evidence type="ECO:0000256" key="1">
    <source>
        <dbReference type="SAM" id="Coils"/>
    </source>
</evidence>
<keyword evidence="1" id="KW-0175">Coiled coil</keyword>
<dbReference type="EMBL" id="BKCJ010438699">
    <property type="protein sequence ID" value="GFA52168.1"/>
    <property type="molecule type" value="Genomic_DNA"/>
</dbReference>
<sequence length="166" mass="19165">MTIKSTKIQEDPLKDQAPIAPPQSPVLSPQLDSQDFFLPKEILPPWKRARFLSHSFADLAAPPQIFKIGESSHKTPLERHEEQIETILNHLDELPLECNEKMKDKIRGLGNGRVIIQRDFDKLETELEEARTQIFRLQKKQMGHDDEVVLARVRISTLEIIIEDIQ</sequence>
<organism evidence="3">
    <name type="scientific">Tanacetum cinerariifolium</name>
    <name type="common">Dalmatian daisy</name>
    <name type="synonym">Chrysanthemum cinerariifolium</name>
    <dbReference type="NCBI Taxonomy" id="118510"/>
    <lineage>
        <taxon>Eukaryota</taxon>
        <taxon>Viridiplantae</taxon>
        <taxon>Streptophyta</taxon>
        <taxon>Embryophyta</taxon>
        <taxon>Tracheophyta</taxon>
        <taxon>Spermatophyta</taxon>
        <taxon>Magnoliopsida</taxon>
        <taxon>eudicotyledons</taxon>
        <taxon>Gunneridae</taxon>
        <taxon>Pentapetalae</taxon>
        <taxon>asterids</taxon>
        <taxon>campanulids</taxon>
        <taxon>Asterales</taxon>
        <taxon>Asteraceae</taxon>
        <taxon>Asteroideae</taxon>
        <taxon>Anthemideae</taxon>
        <taxon>Anthemidinae</taxon>
        <taxon>Tanacetum</taxon>
    </lineage>
</organism>
<evidence type="ECO:0000256" key="2">
    <source>
        <dbReference type="SAM" id="MobiDB-lite"/>
    </source>
</evidence>
<name>A0A699JT96_TANCI</name>
<proteinExistence type="predicted"/>
<dbReference type="AlphaFoldDB" id="A0A699JT96"/>
<feature type="non-terminal residue" evidence="3">
    <location>
        <position position="166"/>
    </location>
</feature>
<evidence type="ECO:0008006" key="4">
    <source>
        <dbReference type="Google" id="ProtNLM"/>
    </source>
</evidence>